<proteinExistence type="predicted"/>
<dbReference type="Proteomes" id="UP001500621">
    <property type="component" value="Unassembled WGS sequence"/>
</dbReference>
<dbReference type="RefSeq" id="WP_345262665.1">
    <property type="nucleotide sequence ID" value="NZ_BAABIM010000001.1"/>
</dbReference>
<name>A0ABP8VU15_9ACTN</name>
<dbReference type="SUPFAM" id="SSF53335">
    <property type="entry name" value="S-adenosyl-L-methionine-dependent methyltransferases"/>
    <property type="match status" value="1"/>
</dbReference>
<evidence type="ECO:0000313" key="1">
    <source>
        <dbReference type="EMBL" id="GAA4672625.1"/>
    </source>
</evidence>
<accession>A0ABP8VU15</accession>
<organism evidence="1 2">
    <name type="scientific">Nocardioides nanhaiensis</name>
    <dbReference type="NCBI Taxonomy" id="1476871"/>
    <lineage>
        <taxon>Bacteria</taxon>
        <taxon>Bacillati</taxon>
        <taxon>Actinomycetota</taxon>
        <taxon>Actinomycetes</taxon>
        <taxon>Propionibacteriales</taxon>
        <taxon>Nocardioidaceae</taxon>
        <taxon>Nocardioides</taxon>
    </lineage>
</organism>
<comment type="caution">
    <text evidence="1">The sequence shown here is derived from an EMBL/GenBank/DDBJ whole genome shotgun (WGS) entry which is preliminary data.</text>
</comment>
<keyword evidence="2" id="KW-1185">Reference proteome</keyword>
<dbReference type="InterPro" id="IPR029063">
    <property type="entry name" value="SAM-dependent_MTases_sf"/>
</dbReference>
<dbReference type="EMBL" id="BAABIM010000001">
    <property type="protein sequence ID" value="GAA4672625.1"/>
    <property type="molecule type" value="Genomic_DNA"/>
</dbReference>
<reference evidence="2" key="1">
    <citation type="journal article" date="2019" name="Int. J. Syst. Evol. Microbiol.">
        <title>The Global Catalogue of Microorganisms (GCM) 10K type strain sequencing project: providing services to taxonomists for standard genome sequencing and annotation.</title>
        <authorList>
            <consortium name="The Broad Institute Genomics Platform"/>
            <consortium name="The Broad Institute Genome Sequencing Center for Infectious Disease"/>
            <person name="Wu L."/>
            <person name="Ma J."/>
        </authorList>
    </citation>
    <scope>NUCLEOTIDE SEQUENCE [LARGE SCALE GENOMIC DNA]</scope>
    <source>
        <strain evidence="2">JCM 18127</strain>
    </source>
</reference>
<protein>
    <recommendedName>
        <fullName evidence="3">Class I SAM-dependent methyltransferase</fullName>
    </recommendedName>
</protein>
<gene>
    <name evidence="1" type="ORF">GCM10023226_06890</name>
</gene>
<evidence type="ECO:0008006" key="3">
    <source>
        <dbReference type="Google" id="ProtNLM"/>
    </source>
</evidence>
<evidence type="ECO:0000313" key="2">
    <source>
        <dbReference type="Proteomes" id="UP001500621"/>
    </source>
</evidence>
<dbReference type="Gene3D" id="3.40.50.150">
    <property type="entry name" value="Vaccinia Virus protein VP39"/>
    <property type="match status" value="1"/>
</dbReference>
<sequence length="242" mass="27450">MNDSRTLTERVIERAWQRRHPAWAQGKPGQEQPHVRLPATALPRYVATRASLQLRARWGAREPWITAEARSLLDQLLRPTDHGLEFGAGSTTPWFASRVASVRSVEGVERWHEALQEELRRQRVSNVELVLVSSAEMGYETDEHRAAYSGAFAALSPSSLDFVFVDGEYRDACALRGIELLRSGGLLILDNADTYLPGPTRSPWHVSAPATAGWREFFERTAQWRTIRTTNGVWDTQLWFKP</sequence>